<proteinExistence type="predicted"/>
<evidence type="ECO:0000313" key="2">
    <source>
        <dbReference type="EMBL" id="SDZ91329.1"/>
    </source>
</evidence>
<gene>
    <name evidence="2" type="ORF">SAMN04487990_10431</name>
</gene>
<keyword evidence="1" id="KW-0732">Signal</keyword>
<dbReference type="AlphaFoldDB" id="A0A1H3WW26"/>
<dbReference type="EMBL" id="FNQK01000004">
    <property type="protein sequence ID" value="SDZ91329.1"/>
    <property type="molecule type" value="Genomic_DNA"/>
</dbReference>
<evidence type="ECO:0000313" key="3">
    <source>
        <dbReference type="Proteomes" id="UP000198846"/>
    </source>
</evidence>
<sequence>MKFLSTLFLLLFASFATAQEVNDTVKSNESIYTEETNQTLTESYVIDVKGIKKLDEIDIINYNKVMYIKLISSEDGTIKIS</sequence>
<evidence type="ECO:0000256" key="1">
    <source>
        <dbReference type="SAM" id="SignalP"/>
    </source>
</evidence>
<feature type="chain" id="PRO_5011456506" description="Auto-transporter adhesin head GIN domain-containing protein" evidence="1">
    <location>
        <begin position="19"/>
        <end position="81"/>
    </location>
</feature>
<dbReference type="OrthoDB" id="1139446at2"/>
<protein>
    <recommendedName>
        <fullName evidence="4">Auto-transporter adhesin head GIN domain-containing protein</fullName>
    </recommendedName>
</protein>
<accession>A0A1H3WW26</accession>
<name>A0A1H3WW26_BIZPA</name>
<organism evidence="2 3">
    <name type="scientific">Bizionia paragorgiae</name>
    <dbReference type="NCBI Taxonomy" id="283786"/>
    <lineage>
        <taxon>Bacteria</taxon>
        <taxon>Pseudomonadati</taxon>
        <taxon>Bacteroidota</taxon>
        <taxon>Flavobacteriia</taxon>
        <taxon>Flavobacteriales</taxon>
        <taxon>Flavobacteriaceae</taxon>
        <taxon>Bizionia</taxon>
    </lineage>
</organism>
<evidence type="ECO:0008006" key="4">
    <source>
        <dbReference type="Google" id="ProtNLM"/>
    </source>
</evidence>
<feature type="signal peptide" evidence="1">
    <location>
        <begin position="1"/>
        <end position="18"/>
    </location>
</feature>
<reference evidence="2 3" key="1">
    <citation type="submission" date="2016-10" db="EMBL/GenBank/DDBJ databases">
        <authorList>
            <person name="de Groot N.N."/>
        </authorList>
    </citation>
    <scope>NUCLEOTIDE SEQUENCE [LARGE SCALE GENOMIC DNA]</scope>
    <source>
        <strain evidence="2 3">DSM 23842</strain>
    </source>
</reference>
<dbReference type="RefSeq" id="WP_092132537.1">
    <property type="nucleotide sequence ID" value="NZ_FNQK01000004.1"/>
</dbReference>
<dbReference type="Proteomes" id="UP000198846">
    <property type="component" value="Unassembled WGS sequence"/>
</dbReference>
<keyword evidence="3" id="KW-1185">Reference proteome</keyword>